<dbReference type="EMBL" id="DXHL01000019">
    <property type="protein sequence ID" value="HIW10492.1"/>
    <property type="molecule type" value="Genomic_DNA"/>
</dbReference>
<keyword evidence="1" id="KW-0812">Transmembrane</keyword>
<accession>A0A9D1QC49</accession>
<comment type="caution">
    <text evidence="2">The sequence shown here is derived from an EMBL/GenBank/DDBJ whole genome shotgun (WGS) entry which is preliminary data.</text>
</comment>
<sequence length="527" mass="58739">MSTQAQTLLIIAAVGALQLWVFVRNWFRMATLRNIFRRADSWRVLKDANGLVSGIEGEGNRVYQEIQHAINQYLSNNRGSVIDFQLLKDAVDRHFNSIEEDINAQSPVPIVFGLGGTMLGVIVGLSTFDINTILSSQPATAEASIQMDEAVHNVDNLLGGIAIAMGTSICGIVLTLMGSLLYKHTKQRAEQGKNRFLAWMQAELLPALPTDTSKALVQLVHNLNAFNTTFQENTAHLGSTLGQINEAYAVQADIVRTIKEMDINKMATANVKVLKELSASTEKLEQFNTYLSSVRGYTDAILQFHSQFNKESERLHLLEEQVSTLQWIRDFFQAELTQINQRKGAISKSTADIDDTLQKALGGLQKHSETQLQEIQTMVVDQVDGIQRLIRAQAESFEEASRRMMVAFNEQMQQMPRLADHIEAISRIPEALTRLQQSIHDSQAELHHQLLGGMQQLMQQQSQFLQQQVHHMQQAQTKAVEAVAPRLVLPRWMKWAFAAVGVIVTGKIVLDVVLLLVTPGEAAAGMP</sequence>
<keyword evidence="1" id="KW-1133">Transmembrane helix</keyword>
<evidence type="ECO:0008006" key="4">
    <source>
        <dbReference type="Google" id="ProtNLM"/>
    </source>
</evidence>
<dbReference type="AlphaFoldDB" id="A0A9D1QC49"/>
<feature type="transmembrane region" description="Helical" evidence="1">
    <location>
        <begin position="108"/>
        <end position="128"/>
    </location>
</feature>
<gene>
    <name evidence="2" type="ORF">H9888_03225</name>
</gene>
<protein>
    <recommendedName>
        <fullName evidence="4">MotA/TolQ/ExbB proton channel domain-containing protein</fullName>
    </recommendedName>
</protein>
<reference evidence="2" key="2">
    <citation type="submission" date="2021-04" db="EMBL/GenBank/DDBJ databases">
        <authorList>
            <person name="Gilroy R."/>
        </authorList>
    </citation>
    <scope>NUCLEOTIDE SEQUENCE</scope>
    <source>
        <strain evidence="2">ChiBcec15-1070</strain>
    </source>
</reference>
<feature type="transmembrane region" description="Helical" evidence="1">
    <location>
        <begin position="157"/>
        <end position="182"/>
    </location>
</feature>
<organism evidence="2 3">
    <name type="scientific">Candidatus Rikenella faecigallinarum</name>
    <dbReference type="NCBI Taxonomy" id="2838745"/>
    <lineage>
        <taxon>Bacteria</taxon>
        <taxon>Pseudomonadati</taxon>
        <taxon>Bacteroidota</taxon>
        <taxon>Bacteroidia</taxon>
        <taxon>Bacteroidales</taxon>
        <taxon>Rikenellaceae</taxon>
        <taxon>Rikenella</taxon>
    </lineage>
</organism>
<evidence type="ECO:0000313" key="2">
    <source>
        <dbReference type="EMBL" id="HIW10492.1"/>
    </source>
</evidence>
<keyword evidence="1" id="KW-0472">Membrane</keyword>
<feature type="transmembrane region" description="Helical" evidence="1">
    <location>
        <begin position="495"/>
        <end position="517"/>
    </location>
</feature>
<dbReference type="Proteomes" id="UP000823926">
    <property type="component" value="Unassembled WGS sequence"/>
</dbReference>
<proteinExistence type="predicted"/>
<evidence type="ECO:0000256" key="1">
    <source>
        <dbReference type="SAM" id="Phobius"/>
    </source>
</evidence>
<reference evidence="2" key="1">
    <citation type="journal article" date="2021" name="PeerJ">
        <title>Extensive microbial diversity within the chicken gut microbiome revealed by metagenomics and culture.</title>
        <authorList>
            <person name="Gilroy R."/>
            <person name="Ravi A."/>
            <person name="Getino M."/>
            <person name="Pursley I."/>
            <person name="Horton D.L."/>
            <person name="Alikhan N.F."/>
            <person name="Baker D."/>
            <person name="Gharbi K."/>
            <person name="Hall N."/>
            <person name="Watson M."/>
            <person name="Adriaenssens E.M."/>
            <person name="Foster-Nyarko E."/>
            <person name="Jarju S."/>
            <person name="Secka A."/>
            <person name="Antonio M."/>
            <person name="Oren A."/>
            <person name="Chaudhuri R.R."/>
            <person name="La Ragione R."/>
            <person name="Hildebrand F."/>
            <person name="Pallen M.J."/>
        </authorList>
    </citation>
    <scope>NUCLEOTIDE SEQUENCE</scope>
    <source>
        <strain evidence="2">ChiBcec15-1070</strain>
    </source>
</reference>
<name>A0A9D1QC49_9BACT</name>
<evidence type="ECO:0000313" key="3">
    <source>
        <dbReference type="Proteomes" id="UP000823926"/>
    </source>
</evidence>
<feature type="transmembrane region" description="Helical" evidence="1">
    <location>
        <begin position="6"/>
        <end position="27"/>
    </location>
</feature>